<gene>
    <name evidence="1" type="ORF">A2557_14090</name>
</gene>
<reference evidence="1 2" key="1">
    <citation type="journal article" date="2016" name="Nat. Commun.">
        <title>Thousands of microbial genomes shed light on interconnected biogeochemical processes in an aquifer system.</title>
        <authorList>
            <person name="Anantharaman K."/>
            <person name="Brown C.T."/>
            <person name="Hug L.A."/>
            <person name="Sharon I."/>
            <person name="Castelle C.J."/>
            <person name="Probst A.J."/>
            <person name="Thomas B.C."/>
            <person name="Singh A."/>
            <person name="Wilkins M.J."/>
            <person name="Karaoz U."/>
            <person name="Brodie E.L."/>
            <person name="Williams K.H."/>
            <person name="Hubbard S.S."/>
            <person name="Banfield J.F."/>
        </authorList>
    </citation>
    <scope>NUCLEOTIDE SEQUENCE [LARGE SCALE GENOMIC DNA]</scope>
</reference>
<evidence type="ECO:0000313" key="2">
    <source>
        <dbReference type="Proteomes" id="UP000177583"/>
    </source>
</evidence>
<name>A0A1F6H0G9_9PROT</name>
<protein>
    <submittedName>
        <fullName evidence="1">Uncharacterized protein</fullName>
    </submittedName>
</protein>
<dbReference type="EMBL" id="MFNF01000009">
    <property type="protein sequence ID" value="OGH03898.1"/>
    <property type="molecule type" value="Genomic_DNA"/>
</dbReference>
<accession>A0A1F6H0G9</accession>
<sequence length="242" mass="28147">MNTCLSPEELQKVPKELLPWAWAVSARLQYFYDHDQKLLEAARNNWGVINASGQFPALNQMLRAYGLRRGKSATYFKNHSLDFVEVGKELFSRQLPAGDAEKWEQAQERWLFAVRELKRLARKKGHSAPRLWSATCKAYWFYHPSELTMYDQYAQGQLSIELGDQIGPEDFLVAFGEFWQTKAQKPLAELFQYISKASPHQPRIADGYLWLLGKYSESELEDIYKDYVQTGQPFASLPKRRK</sequence>
<organism evidence="1 2">
    <name type="scientific">Candidatus Lambdaproteobacteria bacterium RIFOXYD2_FULL_56_26</name>
    <dbReference type="NCBI Taxonomy" id="1817773"/>
    <lineage>
        <taxon>Bacteria</taxon>
        <taxon>Pseudomonadati</taxon>
        <taxon>Pseudomonadota</taxon>
        <taxon>Candidatus Lambdaproteobacteria</taxon>
    </lineage>
</organism>
<dbReference type="AlphaFoldDB" id="A0A1F6H0G9"/>
<comment type="caution">
    <text evidence="1">The sequence shown here is derived from an EMBL/GenBank/DDBJ whole genome shotgun (WGS) entry which is preliminary data.</text>
</comment>
<proteinExistence type="predicted"/>
<dbReference type="Proteomes" id="UP000177583">
    <property type="component" value="Unassembled WGS sequence"/>
</dbReference>
<evidence type="ECO:0000313" key="1">
    <source>
        <dbReference type="EMBL" id="OGH03898.1"/>
    </source>
</evidence>